<dbReference type="GO" id="GO:0016757">
    <property type="term" value="F:glycosyltransferase activity"/>
    <property type="evidence" value="ECO:0007669"/>
    <property type="project" value="InterPro"/>
</dbReference>
<proteinExistence type="predicted"/>
<reference evidence="2 3" key="1">
    <citation type="submission" date="2010-03" db="EMBL/GenBank/DDBJ databases">
        <title>The Genome Sequence of Fusobacterium sp. 1_1_41FAA.</title>
        <authorList>
            <consortium name="The Broad Institute Genome Sequencing Platform"/>
            <person name="Ward D."/>
            <person name="Earl A."/>
            <person name="Feldgarden M."/>
            <person name="Gevers D."/>
            <person name="Young S.K."/>
            <person name="Zeng Q."/>
            <person name="Koehrsen M."/>
            <person name="Alvarado L."/>
            <person name="Berlin A."/>
            <person name="Borenstein D."/>
            <person name="Chapman S."/>
            <person name="Chen Z."/>
            <person name="Engels R."/>
            <person name="Freedman E."/>
            <person name="Gellesch M."/>
            <person name="Goldberg J."/>
            <person name="Griggs A."/>
            <person name="Gujja S."/>
            <person name="Heilman E."/>
            <person name="Heiman D."/>
            <person name="Hepburn T."/>
            <person name="Howarth C."/>
            <person name="Jen D."/>
            <person name="Larson L."/>
            <person name="Mehta T."/>
            <person name="Park D."/>
            <person name="Pearson M."/>
            <person name="Richards J."/>
            <person name="Roberts A."/>
            <person name="Saif S."/>
            <person name="Shea T."/>
            <person name="Shenoy N."/>
            <person name="Sisk P."/>
            <person name="Stolte C."/>
            <person name="Sykes S."/>
            <person name="Walk T."/>
            <person name="White J."/>
            <person name="Yandava C."/>
            <person name="Strauss J.C."/>
            <person name="Ambrose C.E."/>
            <person name="Allen-Vercoe E."/>
            <person name="Haas B."/>
            <person name="Henn M.R."/>
            <person name="Nusbaum C."/>
            <person name="Birren B."/>
        </authorList>
    </citation>
    <scope>NUCLEOTIDE SEQUENCE [LARGE SCALE GENOMIC DNA]</scope>
    <source>
        <strain evidence="2 3">1_1_41FAA</strain>
    </source>
</reference>
<dbReference type="Pfam" id="PF00534">
    <property type="entry name" value="Glycos_transf_1"/>
    <property type="match status" value="1"/>
</dbReference>
<evidence type="ECO:0000259" key="1">
    <source>
        <dbReference type="Pfam" id="PF00534"/>
    </source>
</evidence>
<dbReference type="AlphaFoldDB" id="D6LGF3"/>
<accession>D6LGF3</accession>
<dbReference type="PANTHER" id="PTHR12526:SF630">
    <property type="entry name" value="GLYCOSYLTRANSFERASE"/>
    <property type="match status" value="1"/>
</dbReference>
<dbReference type="Proteomes" id="UP000003964">
    <property type="component" value="Unassembled WGS sequence"/>
</dbReference>
<dbReference type="InterPro" id="IPR001296">
    <property type="entry name" value="Glyco_trans_1"/>
</dbReference>
<dbReference type="PANTHER" id="PTHR12526">
    <property type="entry name" value="GLYCOSYLTRANSFERASE"/>
    <property type="match status" value="1"/>
</dbReference>
<feature type="domain" description="Glycosyl transferase family 1" evidence="1">
    <location>
        <begin position="191"/>
        <end position="343"/>
    </location>
</feature>
<evidence type="ECO:0000313" key="3">
    <source>
        <dbReference type="Proteomes" id="UP000003964"/>
    </source>
</evidence>
<dbReference type="Gene3D" id="3.40.50.2000">
    <property type="entry name" value="Glycogen Phosphorylase B"/>
    <property type="match status" value="2"/>
</dbReference>
<dbReference type="EMBL" id="GG770381">
    <property type="protein sequence ID" value="EFG29238.2"/>
    <property type="molecule type" value="Genomic_DNA"/>
</dbReference>
<evidence type="ECO:0000313" key="2">
    <source>
        <dbReference type="EMBL" id="EFG29238.2"/>
    </source>
</evidence>
<keyword evidence="2" id="KW-0808">Transferase</keyword>
<sequence>MKGFIKMLKIGFCIDSLETGGAEKLLVDIVNALYETKDYEIHILTKLKSNSYFFNLIKGKIKYHFLLEKKSGGFFSKIKDSILKKINFRNFSLNVDVIIDFLDGDFCSYIRDIKNKKKIVWLHSSYKNLLIRKKNIDEKLKNYDKILVIADDMEKELLEMRKDLKNIYKIDNFVDYQEIDKKLNEDLKIDFDFNQKYFLTVCRLNEEQKDVKTLIEAFSLYKGDEKLVIAGDGPDRKMLEDLCIEKKIKDKVIFLGMINNPFIFMKNSQAFILSSKVEGFGLVLIEALYCGTKVISSDCPTGPSQILLNGEAGELFEVSNVDQLLNKLEIIHNKEYNKAKIEETLKRYTRENFINNFRKVIE</sequence>
<protein>
    <submittedName>
        <fullName evidence="2">Glycosyl transferase, group 1</fullName>
    </submittedName>
</protein>
<organism evidence="2 3">
    <name type="scientific">Fusobacterium periodonticum 1_1_41FAA</name>
    <dbReference type="NCBI Taxonomy" id="469621"/>
    <lineage>
        <taxon>Bacteria</taxon>
        <taxon>Fusobacteriati</taxon>
        <taxon>Fusobacteriota</taxon>
        <taxon>Fusobacteriia</taxon>
        <taxon>Fusobacteriales</taxon>
        <taxon>Fusobacteriaceae</taxon>
        <taxon>Fusobacterium</taxon>
    </lineage>
</organism>
<name>D6LGF3_9FUSO</name>
<dbReference type="SUPFAM" id="SSF53756">
    <property type="entry name" value="UDP-Glycosyltransferase/glycogen phosphorylase"/>
    <property type="match status" value="1"/>
</dbReference>
<dbReference type="CDD" id="cd03811">
    <property type="entry name" value="GT4_GT28_WabH-like"/>
    <property type="match status" value="1"/>
</dbReference>
<gene>
    <name evidence="2" type="ORF">HMPREF0400_00802</name>
</gene>